<dbReference type="SUPFAM" id="SSF55729">
    <property type="entry name" value="Acyl-CoA N-acyltransferases (Nat)"/>
    <property type="match status" value="1"/>
</dbReference>
<organism evidence="2 3">
    <name type="scientific">Bacillus manliponensis</name>
    <dbReference type="NCBI Taxonomy" id="574376"/>
    <lineage>
        <taxon>Bacteria</taxon>
        <taxon>Bacillati</taxon>
        <taxon>Bacillota</taxon>
        <taxon>Bacilli</taxon>
        <taxon>Bacillales</taxon>
        <taxon>Bacillaceae</taxon>
        <taxon>Bacillus</taxon>
        <taxon>Bacillus cereus group</taxon>
    </lineage>
</organism>
<dbReference type="OrthoDB" id="66776at2"/>
<sequence>MTKQTEKVTLDFYHPKYEETLHTFYLPEEQQKFTATPAEIIKRAAEEKECTPIVIVSNEKPVGIFALLTGEQVKDYTGNKNALALIAFSINHDEQGNGYAVGALLQLHRFIHMNFPGKDEVLLVVNEKNIAAQRAYKKAGFQDTGHRRMGPVGRQFVFSLSTKAEVTY</sequence>
<dbReference type="GO" id="GO:0016747">
    <property type="term" value="F:acyltransferase activity, transferring groups other than amino-acyl groups"/>
    <property type="evidence" value="ECO:0007669"/>
    <property type="project" value="InterPro"/>
</dbReference>
<name>A0A073JVK2_9BACI</name>
<keyword evidence="3" id="KW-1185">Reference proteome</keyword>
<dbReference type="InterPro" id="IPR000182">
    <property type="entry name" value="GNAT_dom"/>
</dbReference>
<dbReference type="Gene3D" id="3.40.630.30">
    <property type="match status" value="1"/>
</dbReference>
<protein>
    <recommendedName>
        <fullName evidence="1">N-acetyltransferase domain-containing protein</fullName>
    </recommendedName>
</protein>
<comment type="caution">
    <text evidence="2">The sequence shown here is derived from an EMBL/GenBank/DDBJ whole genome shotgun (WGS) entry which is preliminary data.</text>
</comment>
<dbReference type="AlphaFoldDB" id="A0A073JVK2"/>
<dbReference type="EMBL" id="JOTN01000016">
    <property type="protein sequence ID" value="KEK18257.1"/>
    <property type="molecule type" value="Genomic_DNA"/>
</dbReference>
<proteinExistence type="predicted"/>
<gene>
    <name evidence="2" type="ORF">BAMA_06775</name>
</gene>
<dbReference type="Proteomes" id="UP000027822">
    <property type="component" value="Unassembled WGS sequence"/>
</dbReference>
<dbReference type="PROSITE" id="PS51186">
    <property type="entry name" value="GNAT"/>
    <property type="match status" value="1"/>
</dbReference>
<accession>A0A073JVK2</accession>
<dbReference type="eggNOG" id="COG1670">
    <property type="taxonomic scope" value="Bacteria"/>
</dbReference>
<dbReference type="STRING" id="574376.BAMA_06775"/>
<feature type="domain" description="N-acetyltransferase" evidence="1">
    <location>
        <begin position="10"/>
        <end position="165"/>
    </location>
</feature>
<evidence type="ECO:0000313" key="2">
    <source>
        <dbReference type="EMBL" id="KEK18257.1"/>
    </source>
</evidence>
<dbReference type="InterPro" id="IPR016181">
    <property type="entry name" value="Acyl_CoA_acyltransferase"/>
</dbReference>
<dbReference type="Pfam" id="PF13302">
    <property type="entry name" value="Acetyltransf_3"/>
    <property type="match status" value="1"/>
</dbReference>
<evidence type="ECO:0000313" key="3">
    <source>
        <dbReference type="Proteomes" id="UP000027822"/>
    </source>
</evidence>
<reference evidence="2 3" key="1">
    <citation type="submission" date="2014-06" db="EMBL/GenBank/DDBJ databases">
        <title>Draft genome sequence of Bacillus manliponensis JCM 15802 (MCCC 1A00708).</title>
        <authorList>
            <person name="Lai Q."/>
            <person name="Liu Y."/>
            <person name="Shao Z."/>
        </authorList>
    </citation>
    <scope>NUCLEOTIDE SEQUENCE [LARGE SCALE GENOMIC DNA]</scope>
    <source>
        <strain evidence="2 3">JCM 15802</strain>
    </source>
</reference>
<evidence type="ECO:0000259" key="1">
    <source>
        <dbReference type="PROSITE" id="PS51186"/>
    </source>
</evidence>
<dbReference type="RefSeq" id="WP_034641594.1">
    <property type="nucleotide sequence ID" value="NZ_CBCSJC010000013.1"/>
</dbReference>